<sequence>MSAPSSRSSQVLQDSRARIKNAAIALAVILAVVAGLSIWKPAPMTAIAGGVSLLAVCALAYITWLHVLSNEQLARTNQAILKTLSDDSYAFGLRQDGPNAVLWIANLGHAHIMLHSLYLQSGEAQSHATYNEIVQAGHVEEMNVTKQIQELTKGAADFDVWFEFISASGTAISSVQTYNILVANGIVCRVRSGTYQPRTVECPTCHQVYAMSVTGLAKSEDIEARMIEVKADLTSSCPAHHSQYLLKGESVPASMVSRTAAS</sequence>
<evidence type="ECO:0000313" key="2">
    <source>
        <dbReference type="EMBL" id="ABF40035.1"/>
    </source>
</evidence>
<organism evidence="2 3">
    <name type="scientific">Koribacter versatilis (strain Ellin345)</name>
    <dbReference type="NCBI Taxonomy" id="204669"/>
    <lineage>
        <taxon>Bacteria</taxon>
        <taxon>Pseudomonadati</taxon>
        <taxon>Acidobacteriota</taxon>
        <taxon>Terriglobia</taxon>
        <taxon>Terriglobales</taxon>
        <taxon>Candidatus Korobacteraceae</taxon>
        <taxon>Candidatus Korobacter</taxon>
    </lineage>
</organism>
<evidence type="ECO:0000313" key="3">
    <source>
        <dbReference type="Proteomes" id="UP000002432"/>
    </source>
</evidence>
<protein>
    <submittedName>
        <fullName evidence="2">Uncharacterized protein</fullName>
    </submittedName>
</protein>
<dbReference type="Proteomes" id="UP000002432">
    <property type="component" value="Chromosome"/>
</dbReference>
<dbReference type="KEGG" id="aba:Acid345_1032"/>
<name>Q1ISW5_KORVE</name>
<feature type="transmembrane region" description="Helical" evidence="1">
    <location>
        <begin position="21"/>
        <end position="39"/>
    </location>
</feature>
<reference evidence="2 3" key="1">
    <citation type="journal article" date="2009" name="Appl. Environ. Microbiol.">
        <title>Three genomes from the phylum Acidobacteria provide insight into the lifestyles of these microorganisms in soils.</title>
        <authorList>
            <person name="Ward N.L."/>
            <person name="Challacombe J.F."/>
            <person name="Janssen P.H."/>
            <person name="Henrissat B."/>
            <person name="Coutinho P.M."/>
            <person name="Wu M."/>
            <person name="Xie G."/>
            <person name="Haft D.H."/>
            <person name="Sait M."/>
            <person name="Badger J."/>
            <person name="Barabote R.D."/>
            <person name="Bradley B."/>
            <person name="Brettin T.S."/>
            <person name="Brinkac L.M."/>
            <person name="Bruce D."/>
            <person name="Creasy T."/>
            <person name="Daugherty S.C."/>
            <person name="Davidsen T.M."/>
            <person name="DeBoy R.T."/>
            <person name="Detter J.C."/>
            <person name="Dodson R.J."/>
            <person name="Durkin A.S."/>
            <person name="Ganapathy A."/>
            <person name="Gwinn-Giglio M."/>
            <person name="Han C.S."/>
            <person name="Khouri H."/>
            <person name="Kiss H."/>
            <person name="Kothari S.P."/>
            <person name="Madupu R."/>
            <person name="Nelson K.E."/>
            <person name="Nelson W.C."/>
            <person name="Paulsen I."/>
            <person name="Penn K."/>
            <person name="Ren Q."/>
            <person name="Rosovitz M.J."/>
            <person name="Selengut J.D."/>
            <person name="Shrivastava S."/>
            <person name="Sullivan S.A."/>
            <person name="Tapia R."/>
            <person name="Thompson L.S."/>
            <person name="Watkins K.L."/>
            <person name="Yang Q."/>
            <person name="Yu C."/>
            <person name="Zafar N."/>
            <person name="Zhou L."/>
            <person name="Kuske C.R."/>
        </authorList>
    </citation>
    <scope>NUCLEOTIDE SEQUENCE [LARGE SCALE GENOMIC DNA]</scope>
    <source>
        <strain evidence="2 3">Ellin345</strain>
    </source>
</reference>
<feature type="transmembrane region" description="Helical" evidence="1">
    <location>
        <begin position="45"/>
        <end position="68"/>
    </location>
</feature>
<evidence type="ECO:0000256" key="1">
    <source>
        <dbReference type="SAM" id="Phobius"/>
    </source>
</evidence>
<proteinExistence type="predicted"/>
<keyword evidence="1" id="KW-1133">Transmembrane helix</keyword>
<dbReference type="HOGENOM" id="CLU_1060824_0_0_0"/>
<keyword evidence="1" id="KW-0472">Membrane</keyword>
<keyword evidence="3" id="KW-1185">Reference proteome</keyword>
<gene>
    <name evidence="2" type="ordered locus">Acid345_1032</name>
</gene>
<dbReference type="AlphaFoldDB" id="Q1ISW5"/>
<keyword evidence="1" id="KW-0812">Transmembrane</keyword>
<dbReference type="EMBL" id="CP000360">
    <property type="protein sequence ID" value="ABF40035.1"/>
    <property type="molecule type" value="Genomic_DNA"/>
</dbReference>
<accession>Q1ISW5</accession>
<dbReference type="EnsemblBacteria" id="ABF40035">
    <property type="protein sequence ID" value="ABF40035"/>
    <property type="gene ID" value="Acid345_1032"/>
</dbReference>
<dbReference type="RefSeq" id="WP_011521837.1">
    <property type="nucleotide sequence ID" value="NC_008009.1"/>
</dbReference>